<dbReference type="PIRSF" id="PIRSF028758">
    <property type="entry name" value="Cyclin, C/H/G types"/>
    <property type="match status" value="1"/>
</dbReference>
<feature type="region of interest" description="Disordered" evidence="4">
    <location>
        <begin position="271"/>
        <end position="296"/>
    </location>
</feature>
<keyword evidence="2 3" id="KW-0195">Cyclin</keyword>
<dbReference type="InterPro" id="IPR031658">
    <property type="entry name" value="Cyclin_C_2"/>
</dbReference>
<protein>
    <recommendedName>
        <fullName evidence="5">Cyclin-like domain-containing protein</fullName>
    </recommendedName>
</protein>
<dbReference type="CDD" id="cd20514">
    <property type="entry name" value="CYCLIN_CCNC_rpt2"/>
    <property type="match status" value="1"/>
</dbReference>
<comment type="similarity">
    <text evidence="1">Belongs to the cyclin family. Cyclin C subfamily.</text>
</comment>
<dbReference type="AlphaFoldDB" id="A0A4U5NDK1"/>
<dbReference type="STRING" id="34508.A0A4U5NDK1"/>
<dbReference type="InterPro" id="IPR043198">
    <property type="entry name" value="Cyclin/Ssn8"/>
</dbReference>
<gene>
    <name evidence="6" type="ORF">L596_014731</name>
</gene>
<evidence type="ECO:0000256" key="3">
    <source>
        <dbReference type="RuleBase" id="RU000383"/>
    </source>
</evidence>
<sequence>MAGNFWQSSHYQQWLMEKPDLLRERAEDLKVLTEEEYQKIMLFFTNFIQMVCQDPQQNQNKARMQVVATACVYFRRFYARRSLKDIDPFLLAPTCIILASKVEEHGMLSGTKIVNAVTAALKKWPYLTQDIQVRQSAMQEAEFFLLEILDCCLVVYHPYRPLVQMWSDLATFYKDSKEMEELKSSSWKICNDSLKTDVALLYPPHLIAVACLMIAAVWTNRDLKQWFTDFAVDYDKVFEIQQMIFNMYSLWKSFKESEELAPLIKKMPRPVENLPSVNGTQQQPPPQHQMNQMMPM</sequence>
<proteinExistence type="inferred from homology"/>
<dbReference type="PANTHER" id="PTHR10026">
    <property type="entry name" value="CYCLIN"/>
    <property type="match status" value="1"/>
</dbReference>
<dbReference type="Pfam" id="PF00134">
    <property type="entry name" value="Cyclin_N"/>
    <property type="match status" value="1"/>
</dbReference>
<organism evidence="6 7">
    <name type="scientific">Steinernema carpocapsae</name>
    <name type="common">Entomopathogenic nematode</name>
    <dbReference type="NCBI Taxonomy" id="34508"/>
    <lineage>
        <taxon>Eukaryota</taxon>
        <taxon>Metazoa</taxon>
        <taxon>Ecdysozoa</taxon>
        <taxon>Nematoda</taxon>
        <taxon>Chromadorea</taxon>
        <taxon>Rhabditida</taxon>
        <taxon>Tylenchina</taxon>
        <taxon>Panagrolaimomorpha</taxon>
        <taxon>Strongyloidoidea</taxon>
        <taxon>Steinernematidae</taxon>
        <taxon>Steinernema</taxon>
    </lineage>
</organism>
<reference evidence="6 7" key="1">
    <citation type="journal article" date="2015" name="Genome Biol.">
        <title>Comparative genomics of Steinernema reveals deeply conserved gene regulatory networks.</title>
        <authorList>
            <person name="Dillman A.R."/>
            <person name="Macchietto M."/>
            <person name="Porter C.F."/>
            <person name="Rogers A."/>
            <person name="Williams B."/>
            <person name="Antoshechkin I."/>
            <person name="Lee M.M."/>
            <person name="Goodwin Z."/>
            <person name="Lu X."/>
            <person name="Lewis E.E."/>
            <person name="Goodrich-Blair H."/>
            <person name="Stock S.P."/>
            <person name="Adams B.J."/>
            <person name="Sternberg P.W."/>
            <person name="Mortazavi A."/>
        </authorList>
    </citation>
    <scope>NUCLEOTIDE SEQUENCE [LARGE SCALE GENOMIC DNA]</scope>
    <source>
        <strain evidence="6 7">ALL</strain>
    </source>
</reference>
<dbReference type="Pfam" id="PF16899">
    <property type="entry name" value="Cyclin_C_2"/>
    <property type="match status" value="1"/>
</dbReference>
<evidence type="ECO:0000256" key="2">
    <source>
        <dbReference type="ARBA" id="ARBA00023127"/>
    </source>
</evidence>
<dbReference type="GO" id="GO:0016538">
    <property type="term" value="F:cyclin-dependent protein serine/threonine kinase regulator activity"/>
    <property type="evidence" value="ECO:0007669"/>
    <property type="project" value="InterPro"/>
</dbReference>
<accession>A0A4U5NDK1</accession>
<dbReference type="InterPro" id="IPR036915">
    <property type="entry name" value="Cyclin-like_sf"/>
</dbReference>
<evidence type="ECO:0000313" key="7">
    <source>
        <dbReference type="Proteomes" id="UP000298663"/>
    </source>
</evidence>
<dbReference type="Gene3D" id="1.10.472.10">
    <property type="entry name" value="Cyclin-like"/>
    <property type="match status" value="2"/>
</dbReference>
<dbReference type="EMBL" id="AZBU02000004">
    <property type="protein sequence ID" value="TKR80702.1"/>
    <property type="molecule type" value="Genomic_DNA"/>
</dbReference>
<dbReference type="SMART" id="SM00385">
    <property type="entry name" value="CYCLIN"/>
    <property type="match status" value="2"/>
</dbReference>
<dbReference type="InterPro" id="IPR013763">
    <property type="entry name" value="Cyclin-like_dom"/>
</dbReference>
<dbReference type="SUPFAM" id="SSF47954">
    <property type="entry name" value="Cyclin-like"/>
    <property type="match status" value="2"/>
</dbReference>
<dbReference type="CDD" id="cd20513">
    <property type="entry name" value="CYCLIN_CCNC_rpt1"/>
    <property type="match status" value="1"/>
</dbReference>
<name>A0A4U5NDK1_STECR</name>
<evidence type="ECO:0000313" key="6">
    <source>
        <dbReference type="EMBL" id="TKR80702.1"/>
    </source>
</evidence>
<evidence type="ECO:0000256" key="4">
    <source>
        <dbReference type="SAM" id="MobiDB-lite"/>
    </source>
</evidence>
<comment type="caution">
    <text evidence="6">The sequence shown here is derived from an EMBL/GenBank/DDBJ whole genome shotgun (WGS) entry which is preliminary data.</text>
</comment>
<feature type="domain" description="Cyclin-like" evidence="5">
    <location>
        <begin position="167"/>
        <end position="249"/>
    </location>
</feature>
<keyword evidence="7" id="KW-1185">Reference proteome</keyword>
<dbReference type="InterPro" id="IPR006671">
    <property type="entry name" value="Cyclin_N"/>
</dbReference>
<reference evidence="6 7" key="2">
    <citation type="journal article" date="2019" name="G3 (Bethesda)">
        <title>Hybrid Assembly of the Genome of the Entomopathogenic Nematode Steinernema carpocapsae Identifies the X-Chromosome.</title>
        <authorList>
            <person name="Serra L."/>
            <person name="Macchietto M."/>
            <person name="Macias-Munoz A."/>
            <person name="McGill C.J."/>
            <person name="Rodriguez I.M."/>
            <person name="Rodriguez B."/>
            <person name="Murad R."/>
            <person name="Mortazavi A."/>
        </authorList>
    </citation>
    <scope>NUCLEOTIDE SEQUENCE [LARGE SCALE GENOMIC DNA]</scope>
    <source>
        <strain evidence="6 7">ALL</strain>
    </source>
</reference>
<dbReference type="OrthoDB" id="10266018at2759"/>
<evidence type="ECO:0000256" key="1">
    <source>
        <dbReference type="ARBA" id="ARBA00008638"/>
    </source>
</evidence>
<evidence type="ECO:0000259" key="5">
    <source>
        <dbReference type="SMART" id="SM00385"/>
    </source>
</evidence>
<feature type="domain" description="Cyclin-like" evidence="5">
    <location>
        <begin position="46"/>
        <end position="157"/>
    </location>
</feature>
<dbReference type="GO" id="GO:0006357">
    <property type="term" value="P:regulation of transcription by RNA polymerase II"/>
    <property type="evidence" value="ECO:0007669"/>
    <property type="project" value="InterPro"/>
</dbReference>
<dbReference type="Proteomes" id="UP000298663">
    <property type="component" value="Unassembled WGS sequence"/>
</dbReference>